<feature type="active site" description="Proton acceptor" evidence="8">
    <location>
        <position position="66"/>
    </location>
</feature>
<dbReference type="InterPro" id="IPR036866">
    <property type="entry name" value="RibonucZ/Hydroxyglut_hydro"/>
</dbReference>
<comment type="cofactor">
    <cofactor evidence="8">
        <name>Zn(2+)</name>
        <dbReference type="ChEBI" id="CHEBI:29105"/>
    </cofactor>
    <text evidence="8">Binds 2 Zn(2+) ions.</text>
</comment>
<feature type="binding site" evidence="8">
    <location>
        <position position="62"/>
    </location>
    <ligand>
        <name>Zn(2+)</name>
        <dbReference type="ChEBI" id="CHEBI:29105"/>
        <label>1</label>
        <note>catalytic</note>
    </ligand>
</feature>
<proteinExistence type="inferred from homology"/>
<dbReference type="Proteomes" id="UP000016487">
    <property type="component" value="Unassembled WGS sequence"/>
</dbReference>
<feature type="binding site" evidence="8">
    <location>
        <position position="269"/>
    </location>
    <ligand>
        <name>Zn(2+)</name>
        <dbReference type="ChEBI" id="CHEBI:29105"/>
        <label>2</label>
        <note>catalytic</note>
    </ligand>
</feature>
<comment type="similarity">
    <text evidence="8">Belongs to the RNase Z family.</text>
</comment>
<keyword evidence="3 8" id="KW-0540">Nuclease</keyword>
<keyword evidence="7 8" id="KW-0862">Zinc</keyword>
<keyword evidence="4 8" id="KW-0479">Metal-binding</keyword>
<dbReference type="RefSeq" id="WP_010361864.1">
    <property type="nucleotide sequence ID" value="NZ_AHBZ03000027.1"/>
</dbReference>
<dbReference type="PANTHER" id="PTHR46018:SF2">
    <property type="entry name" value="ZINC PHOSPHODIESTERASE ELAC PROTEIN 1"/>
    <property type="match status" value="1"/>
</dbReference>
<dbReference type="Gene3D" id="3.60.15.10">
    <property type="entry name" value="Ribonuclease Z/Hydroxyacylglutathione hydrolase-like"/>
    <property type="match status" value="1"/>
</dbReference>
<accession>A0AAD4FQ15</accession>
<dbReference type="InterPro" id="IPR013471">
    <property type="entry name" value="RNase_Z/BN"/>
</dbReference>
<evidence type="ECO:0000256" key="1">
    <source>
        <dbReference type="ARBA" id="ARBA00011738"/>
    </source>
</evidence>
<keyword evidence="6 8" id="KW-0378">Hydrolase</keyword>
<dbReference type="EC" id="3.1.26.11" evidence="8"/>
<comment type="caution">
    <text evidence="9">The sequence shown here is derived from an EMBL/GenBank/DDBJ whole genome shotgun (WGS) entry which is preliminary data.</text>
</comment>
<dbReference type="AlphaFoldDB" id="A0AAD4FQ15"/>
<comment type="subunit">
    <text evidence="1 8">Homodimer.</text>
</comment>
<dbReference type="PANTHER" id="PTHR46018">
    <property type="entry name" value="ZINC PHOSPHODIESTERASE ELAC PROTEIN 1"/>
    <property type="match status" value="1"/>
</dbReference>
<keyword evidence="2 8" id="KW-0819">tRNA processing</keyword>
<evidence type="ECO:0000256" key="3">
    <source>
        <dbReference type="ARBA" id="ARBA00022722"/>
    </source>
</evidence>
<evidence type="ECO:0000256" key="4">
    <source>
        <dbReference type="ARBA" id="ARBA00022723"/>
    </source>
</evidence>
<evidence type="ECO:0000256" key="6">
    <source>
        <dbReference type="ARBA" id="ARBA00022801"/>
    </source>
</evidence>
<gene>
    <name evidence="8 9" type="primary">rnz</name>
    <name evidence="9" type="ORF">PCIT_b0604</name>
</gene>
<organism evidence="9 10">
    <name type="scientific">Pseudoalteromonas citrea</name>
    <dbReference type="NCBI Taxonomy" id="43655"/>
    <lineage>
        <taxon>Bacteria</taxon>
        <taxon>Pseudomonadati</taxon>
        <taxon>Pseudomonadota</taxon>
        <taxon>Gammaproteobacteria</taxon>
        <taxon>Alteromonadales</taxon>
        <taxon>Pseudoalteromonadaceae</taxon>
        <taxon>Pseudoalteromonas</taxon>
    </lineage>
</organism>
<sequence>MKIQFLGTSSGSPSLSRNVSATAIGFEKSKEWLLVDCGEGTQHQVLRSEYTVYHLSIICITHLHGDHCYGLPELLASMSMSGRTKTVNLVAPKKVVEFIHSTLVLTDVALNFELHCHMVEELDAALDFPLCRIDVIKLQHRVPSYGFKLTEKSIPKKLLIDKLTAHGIEPGPHFNALQKGLDVSFNGKLLVADNFTYNSWRARVVIICGDNEKPNLLKPYIDGVDVLVHEATFTHRDLHKVGMHTGHSDAKRVAQFAQEHQVPQLVLFHFSVRYHGSGLLSQLLAEASAYYDGHLRLVEDFDLLLIDKHIRK</sequence>
<feature type="binding site" evidence="8">
    <location>
        <position position="140"/>
    </location>
    <ligand>
        <name>Zn(2+)</name>
        <dbReference type="ChEBI" id="CHEBI:29105"/>
        <label>1</label>
        <note>catalytic</note>
    </ligand>
</feature>
<comment type="function">
    <text evidence="8">Zinc phosphodiesterase, which displays some tRNA 3'-processing endonuclease activity. Probably involved in tRNA maturation, by removing a 3'-trailer from precursor tRNA.</text>
</comment>
<feature type="binding site" evidence="8">
    <location>
        <position position="64"/>
    </location>
    <ligand>
        <name>Zn(2+)</name>
        <dbReference type="ChEBI" id="CHEBI:29105"/>
        <label>1</label>
        <note>catalytic</note>
    </ligand>
</feature>
<dbReference type="GO" id="GO:0042781">
    <property type="term" value="F:3'-tRNA processing endoribonuclease activity"/>
    <property type="evidence" value="ECO:0007669"/>
    <property type="project" value="UniProtKB-UniRule"/>
</dbReference>
<evidence type="ECO:0000256" key="8">
    <source>
        <dbReference type="HAMAP-Rule" id="MF_01818"/>
    </source>
</evidence>
<protein>
    <recommendedName>
        <fullName evidence="8">Ribonuclease Z</fullName>
        <shortName evidence="8">RNase Z</shortName>
        <ecNumber evidence="8">3.1.26.11</ecNumber>
    </recommendedName>
    <alternativeName>
        <fullName evidence="8">tRNA 3 endonuclease</fullName>
    </alternativeName>
    <alternativeName>
        <fullName evidence="8">tRNase Z</fullName>
    </alternativeName>
</protein>
<evidence type="ECO:0000313" key="9">
    <source>
        <dbReference type="EMBL" id="KAF7764568.1"/>
    </source>
</evidence>
<evidence type="ECO:0000256" key="7">
    <source>
        <dbReference type="ARBA" id="ARBA00022833"/>
    </source>
</evidence>
<dbReference type="EMBL" id="AHBZ03000027">
    <property type="protein sequence ID" value="KAF7764568.1"/>
    <property type="molecule type" value="Genomic_DNA"/>
</dbReference>
<dbReference type="GO" id="GO:0008270">
    <property type="term" value="F:zinc ion binding"/>
    <property type="evidence" value="ECO:0007669"/>
    <property type="project" value="UniProtKB-UniRule"/>
</dbReference>
<keyword evidence="5 8" id="KW-0255">Endonuclease</keyword>
<dbReference type="CDD" id="cd07717">
    <property type="entry name" value="RNaseZ_ZiPD-like_MBL-fold"/>
    <property type="match status" value="1"/>
</dbReference>
<feature type="binding site" evidence="8">
    <location>
        <position position="66"/>
    </location>
    <ligand>
        <name>Zn(2+)</name>
        <dbReference type="ChEBI" id="CHEBI:29105"/>
        <label>2</label>
        <note>catalytic</note>
    </ligand>
</feature>
<dbReference type="SUPFAM" id="SSF56281">
    <property type="entry name" value="Metallo-hydrolase/oxidoreductase"/>
    <property type="match status" value="1"/>
</dbReference>
<feature type="binding site" evidence="8">
    <location>
        <position position="210"/>
    </location>
    <ligand>
        <name>Zn(2+)</name>
        <dbReference type="ChEBI" id="CHEBI:29105"/>
        <label>1</label>
        <note>catalytic</note>
    </ligand>
</feature>
<feature type="binding site" evidence="8">
    <location>
        <position position="210"/>
    </location>
    <ligand>
        <name>Zn(2+)</name>
        <dbReference type="ChEBI" id="CHEBI:29105"/>
        <label>2</label>
        <note>catalytic</note>
    </ligand>
</feature>
<name>A0AAD4FQ15_9GAMM</name>
<evidence type="ECO:0000256" key="5">
    <source>
        <dbReference type="ARBA" id="ARBA00022759"/>
    </source>
</evidence>
<evidence type="ECO:0000313" key="10">
    <source>
        <dbReference type="Proteomes" id="UP000016487"/>
    </source>
</evidence>
<feature type="binding site" evidence="8">
    <location>
        <position position="67"/>
    </location>
    <ligand>
        <name>Zn(2+)</name>
        <dbReference type="ChEBI" id="CHEBI:29105"/>
        <label>2</label>
        <note>catalytic</note>
    </ligand>
</feature>
<dbReference type="HAMAP" id="MF_01818">
    <property type="entry name" value="RNase_Z_BN"/>
    <property type="match status" value="1"/>
</dbReference>
<reference evidence="9" key="2">
    <citation type="submission" date="2015-03" db="EMBL/GenBank/DDBJ databases">
        <title>Genome sequence of Pseudoalteromonas citrea.</title>
        <authorList>
            <person name="Xie B.-B."/>
            <person name="Rong J.-C."/>
            <person name="Qin Q.-L."/>
            <person name="Zhang Y.-Z."/>
        </authorList>
    </citation>
    <scope>NUCLEOTIDE SEQUENCE</scope>
    <source>
        <strain evidence="9">DSM 8771</strain>
    </source>
</reference>
<comment type="catalytic activity">
    <reaction evidence="8">
        <text>Endonucleolytic cleavage of RNA, removing extra 3' nucleotides from tRNA precursor, generating 3' termini of tRNAs. A 3'-hydroxy group is left at the tRNA terminus and a 5'-phosphoryl group is left at the trailer molecule.</text>
        <dbReference type="EC" id="3.1.26.11"/>
    </reaction>
</comment>
<evidence type="ECO:0000256" key="2">
    <source>
        <dbReference type="ARBA" id="ARBA00022694"/>
    </source>
</evidence>
<reference evidence="9" key="1">
    <citation type="journal article" date="2012" name="J. Bacteriol.">
        <title>Genome sequences of type strains of seven species of the marine bacterium Pseudoalteromonas.</title>
        <authorList>
            <person name="Xie B.B."/>
            <person name="Shu Y.L."/>
            <person name="Qin Q.L."/>
            <person name="Rong J.C."/>
            <person name="Zhang X.Y."/>
            <person name="Chen X.L."/>
            <person name="Shi M."/>
            <person name="He H.L."/>
            <person name="Zhou B.C."/>
            <person name="Zhang Y.Z."/>
        </authorList>
    </citation>
    <scope>NUCLEOTIDE SEQUENCE</scope>
    <source>
        <strain evidence="9">DSM 8771</strain>
    </source>
</reference>
<dbReference type="Pfam" id="PF23023">
    <property type="entry name" value="Anti-Pycsar_Apyc1"/>
    <property type="match status" value="1"/>
</dbReference>